<evidence type="ECO:0000256" key="2">
    <source>
        <dbReference type="ARBA" id="ARBA00013002"/>
    </source>
</evidence>
<keyword evidence="5" id="KW-0521">NADP</keyword>
<accession>A0A0J9X8B5</accession>
<evidence type="ECO:0000256" key="11">
    <source>
        <dbReference type="ARBA" id="ARBA00077451"/>
    </source>
</evidence>
<dbReference type="GO" id="GO:0004350">
    <property type="term" value="F:glutamate-5-semialdehyde dehydrogenase activity"/>
    <property type="evidence" value="ECO:0007669"/>
    <property type="project" value="UniProtKB-EC"/>
</dbReference>
<dbReference type="PANTHER" id="PTHR11063:SF8">
    <property type="entry name" value="DELTA-1-PYRROLINE-5-CARBOXYLATE SYNTHASE"/>
    <property type="match status" value="1"/>
</dbReference>
<dbReference type="InterPro" id="IPR020593">
    <property type="entry name" value="G-glutamylP_reductase_CS"/>
</dbReference>
<feature type="domain" description="Aldehyde dehydrogenase" evidence="12">
    <location>
        <begin position="5"/>
        <end position="264"/>
    </location>
</feature>
<comment type="catalytic activity">
    <reaction evidence="7">
        <text>L-glutamate 5-semialdehyde + phosphate + NADP(+) = L-glutamyl 5-phosphate + NADPH + H(+)</text>
        <dbReference type="Rhea" id="RHEA:19541"/>
        <dbReference type="ChEBI" id="CHEBI:15378"/>
        <dbReference type="ChEBI" id="CHEBI:43474"/>
        <dbReference type="ChEBI" id="CHEBI:57783"/>
        <dbReference type="ChEBI" id="CHEBI:58066"/>
        <dbReference type="ChEBI" id="CHEBI:58274"/>
        <dbReference type="ChEBI" id="CHEBI:58349"/>
        <dbReference type="EC" id="1.2.1.41"/>
    </reaction>
</comment>
<keyword evidence="4" id="KW-0641">Proline biosynthesis</keyword>
<comment type="function">
    <text evidence="8">Catalyzes the NADPH dependent reduction of L-gamma-glutamyl 5-phosphate into L-glutamate 5-semialdehyde and phosphate. The product spontaneously undergoes cyclization to form 1-pyrroline-5-carboxylate.</text>
</comment>
<evidence type="ECO:0000313" key="13">
    <source>
        <dbReference type="EMBL" id="CDO53481.1"/>
    </source>
</evidence>
<dbReference type="PANTHER" id="PTHR11063">
    <property type="entry name" value="GLUTAMATE SEMIALDEHYDE DEHYDROGENASE"/>
    <property type="match status" value="1"/>
</dbReference>
<dbReference type="GO" id="GO:0050661">
    <property type="term" value="F:NADP binding"/>
    <property type="evidence" value="ECO:0007669"/>
    <property type="project" value="InterPro"/>
</dbReference>
<comment type="similarity">
    <text evidence="9">Belongs to the gamma-glutamyl phosphate reductase family.</text>
</comment>
<dbReference type="InterPro" id="IPR015590">
    <property type="entry name" value="Aldehyde_DH_dom"/>
</dbReference>
<evidence type="ECO:0000256" key="3">
    <source>
        <dbReference type="ARBA" id="ARBA00022605"/>
    </source>
</evidence>
<keyword evidence="14" id="KW-1185">Reference proteome</keyword>
<reference evidence="13" key="1">
    <citation type="submission" date="2014-03" db="EMBL/GenBank/DDBJ databases">
        <authorList>
            <person name="Casaregola S."/>
        </authorList>
    </citation>
    <scope>NUCLEOTIDE SEQUENCE [LARGE SCALE GENOMIC DNA]</scope>
    <source>
        <strain evidence="13">CLIB 918</strain>
    </source>
</reference>
<dbReference type="GO" id="GO:0055129">
    <property type="term" value="P:L-proline biosynthetic process"/>
    <property type="evidence" value="ECO:0007669"/>
    <property type="project" value="UniProtKB-UniPathway"/>
</dbReference>
<dbReference type="UniPathway" id="UPA00098">
    <property type="reaction ID" value="UER00360"/>
</dbReference>
<gene>
    <name evidence="13" type="ORF">BN980_GECA05s02353g</name>
</gene>
<sequence length="441" mass="47794">MAENIAREGRRASTILKTLSNEDRTEALQLIYDALKANKDEILKANKLDLEDAEKNNLSNTLVGRLNLAKGDKFDSMVQGVLDVAHLPDPIGKTTLATKIDDGLELTRVTCPVGVLLVIFESRPEVIANIASLALKSGNAAILKGGKESTHSFKAIASVINQALSKSKIPANGIQLVTTREEINELLSQDKYIDLVIPRGGNDLVRFVQNNTKIAVLGHADGICSIYLRADAKPEMAKRVIVDSKTNYAVGCNAVETLLVDQAALSDKAAFIAAITGLLEKEVTLKVTPEIRLAIGDELLSKYPSLIVPATEQDFYTEFLEFTIAIKAVSNLEDAIVHINEHGSHHTDCIITEDKDVAEKFLKGIDSASVYWNASTRFADGFRYGFGTEVGISTGKIHVRGPVGLEGLTTFQYNIRGHGQIAADYVGAGGSKHFKHESIDI</sequence>
<dbReference type="EMBL" id="CCBN010000005">
    <property type="protein sequence ID" value="CDO53481.1"/>
    <property type="molecule type" value="Genomic_DNA"/>
</dbReference>
<dbReference type="InterPro" id="IPR016163">
    <property type="entry name" value="Ald_DH_C"/>
</dbReference>
<dbReference type="Gene3D" id="3.40.605.10">
    <property type="entry name" value="Aldehyde Dehydrogenase, Chain A, domain 1"/>
    <property type="match status" value="1"/>
</dbReference>
<dbReference type="InterPro" id="IPR000965">
    <property type="entry name" value="GPR_dom"/>
</dbReference>
<dbReference type="CDD" id="cd07079">
    <property type="entry name" value="ALDH_F18-19_ProA-GPR"/>
    <property type="match status" value="1"/>
</dbReference>
<evidence type="ECO:0000259" key="12">
    <source>
        <dbReference type="Pfam" id="PF00171"/>
    </source>
</evidence>
<comment type="pathway">
    <text evidence="1">Amino-acid biosynthesis; L-proline biosynthesis; L-glutamate 5-semialdehyde from L-glutamate: step 2/2.</text>
</comment>
<dbReference type="Gene3D" id="3.40.309.10">
    <property type="entry name" value="Aldehyde Dehydrogenase, Chain A, domain 2"/>
    <property type="match status" value="1"/>
</dbReference>
<dbReference type="PROSITE" id="PS01223">
    <property type="entry name" value="PROA"/>
    <property type="match status" value="1"/>
</dbReference>
<dbReference type="InterPro" id="IPR016161">
    <property type="entry name" value="Ald_DH/histidinol_DH"/>
</dbReference>
<evidence type="ECO:0000256" key="9">
    <source>
        <dbReference type="ARBA" id="ARBA00060997"/>
    </source>
</evidence>
<dbReference type="EC" id="1.2.1.41" evidence="2"/>
<dbReference type="Proteomes" id="UP000242525">
    <property type="component" value="Unassembled WGS sequence"/>
</dbReference>
<dbReference type="STRING" id="1173061.A0A0J9X8B5"/>
<keyword evidence="3" id="KW-0028">Amino-acid biosynthesis</keyword>
<dbReference type="InterPro" id="IPR012134">
    <property type="entry name" value="Glu-5-SA_DH"/>
</dbReference>
<name>A0A0J9X8B5_GEOCN</name>
<dbReference type="PIRSF" id="PIRSF000151">
    <property type="entry name" value="GPR"/>
    <property type="match status" value="1"/>
</dbReference>
<dbReference type="Pfam" id="PF00171">
    <property type="entry name" value="Aldedh"/>
    <property type="match status" value="1"/>
</dbReference>
<evidence type="ECO:0000256" key="4">
    <source>
        <dbReference type="ARBA" id="ARBA00022650"/>
    </source>
</evidence>
<evidence type="ECO:0000313" key="14">
    <source>
        <dbReference type="Proteomes" id="UP000242525"/>
    </source>
</evidence>
<protein>
    <recommendedName>
        <fullName evidence="2">glutamate-5-semialdehyde dehydrogenase</fullName>
        <ecNumber evidence="2">1.2.1.41</ecNumber>
    </recommendedName>
    <alternativeName>
        <fullName evidence="11">Glutamate-5-semialdehyde dehydrogenase</fullName>
    </alternativeName>
    <alternativeName>
        <fullName evidence="10">Glutamyl-gamma-semialdehyde dehydrogenase</fullName>
    </alternativeName>
</protein>
<evidence type="ECO:0000256" key="1">
    <source>
        <dbReference type="ARBA" id="ARBA00004985"/>
    </source>
</evidence>
<evidence type="ECO:0000256" key="10">
    <source>
        <dbReference type="ARBA" id="ARBA00075718"/>
    </source>
</evidence>
<comment type="caution">
    <text evidence="13">The sequence shown here is derived from an EMBL/GenBank/DDBJ whole genome shotgun (WGS) entry which is preliminary data.</text>
</comment>
<dbReference type="AlphaFoldDB" id="A0A0J9X8B5"/>
<dbReference type="HAMAP" id="MF_00412">
    <property type="entry name" value="ProA"/>
    <property type="match status" value="1"/>
</dbReference>
<keyword evidence="6" id="KW-0560">Oxidoreductase</keyword>
<dbReference type="NCBIfam" id="NF001221">
    <property type="entry name" value="PRK00197.1"/>
    <property type="match status" value="1"/>
</dbReference>
<evidence type="ECO:0000256" key="8">
    <source>
        <dbReference type="ARBA" id="ARBA00059423"/>
    </source>
</evidence>
<dbReference type="NCBIfam" id="TIGR00407">
    <property type="entry name" value="proA"/>
    <property type="match status" value="1"/>
</dbReference>
<evidence type="ECO:0000256" key="7">
    <source>
        <dbReference type="ARBA" id="ARBA00049024"/>
    </source>
</evidence>
<proteinExistence type="inferred from homology"/>
<dbReference type="InterPro" id="IPR016162">
    <property type="entry name" value="Ald_DH_N"/>
</dbReference>
<dbReference type="OrthoDB" id="1934954at2759"/>
<evidence type="ECO:0000256" key="6">
    <source>
        <dbReference type="ARBA" id="ARBA00023002"/>
    </source>
</evidence>
<evidence type="ECO:0000256" key="5">
    <source>
        <dbReference type="ARBA" id="ARBA00022857"/>
    </source>
</evidence>
<organism evidence="13 14">
    <name type="scientific">Geotrichum candidum</name>
    <name type="common">Oospora lactis</name>
    <name type="synonym">Dipodascus geotrichum</name>
    <dbReference type="NCBI Taxonomy" id="1173061"/>
    <lineage>
        <taxon>Eukaryota</taxon>
        <taxon>Fungi</taxon>
        <taxon>Dikarya</taxon>
        <taxon>Ascomycota</taxon>
        <taxon>Saccharomycotina</taxon>
        <taxon>Dipodascomycetes</taxon>
        <taxon>Dipodascales</taxon>
        <taxon>Dipodascaceae</taxon>
        <taxon>Geotrichum</taxon>
    </lineage>
</organism>
<dbReference type="SUPFAM" id="SSF53720">
    <property type="entry name" value="ALDH-like"/>
    <property type="match status" value="1"/>
</dbReference>
<dbReference type="FunFam" id="3.40.309.10:FF:000006">
    <property type="entry name" value="Gamma-glutamyl phosphate reductase"/>
    <property type="match status" value="1"/>
</dbReference>